<comment type="caution">
    <text evidence="1">The sequence shown here is derived from an EMBL/GenBank/DDBJ whole genome shotgun (WGS) entry which is preliminary data.</text>
</comment>
<sequence length="207" mass="23467">MPEPADLGALLRLMPPETESDTVVDWDEIAESWGRAFPAAYQRFIAIYGAGMIEDYLVIGTPEPWVEPPDGDGADMRAGTAFARVLWQDSRKERDLEGAIPRLILWAVDSSGDNLCWDASDPDPEKWPVLLYNRGKAIWRRYDCGMVEFLVRHLEGDFPTCPLGDVGLFGRRRATFLTRTEYMRRLRSGVDPWTGEPDPYAGMYNYG</sequence>
<dbReference type="Proteomes" id="UP000277671">
    <property type="component" value="Unassembled WGS sequence"/>
</dbReference>
<evidence type="ECO:0008006" key="3">
    <source>
        <dbReference type="Google" id="ProtNLM"/>
    </source>
</evidence>
<name>A0A495JVF8_9ACTN</name>
<evidence type="ECO:0000313" key="2">
    <source>
        <dbReference type="Proteomes" id="UP000277671"/>
    </source>
</evidence>
<gene>
    <name evidence="1" type="ORF">BDK92_7519</name>
</gene>
<dbReference type="RefSeq" id="WP_147457276.1">
    <property type="nucleotide sequence ID" value="NZ_RBKT01000001.1"/>
</dbReference>
<keyword evidence="2" id="KW-1185">Reference proteome</keyword>
<dbReference type="SUPFAM" id="SSF160631">
    <property type="entry name" value="SMI1/KNR4-like"/>
    <property type="match status" value="1"/>
</dbReference>
<evidence type="ECO:0000313" key="1">
    <source>
        <dbReference type="EMBL" id="RKR93016.1"/>
    </source>
</evidence>
<dbReference type="InterPro" id="IPR037883">
    <property type="entry name" value="Knr4/Smi1-like_sf"/>
</dbReference>
<protein>
    <recommendedName>
        <fullName evidence="3">SUKH superfamily protein</fullName>
    </recommendedName>
</protein>
<organism evidence="1 2">
    <name type="scientific">Micromonospora pisi</name>
    <dbReference type="NCBI Taxonomy" id="589240"/>
    <lineage>
        <taxon>Bacteria</taxon>
        <taxon>Bacillati</taxon>
        <taxon>Actinomycetota</taxon>
        <taxon>Actinomycetes</taxon>
        <taxon>Micromonosporales</taxon>
        <taxon>Micromonosporaceae</taxon>
        <taxon>Micromonospora</taxon>
    </lineage>
</organism>
<dbReference type="OrthoDB" id="5572373at2"/>
<proteinExistence type="predicted"/>
<accession>A0A495JVF8</accession>
<dbReference type="AlphaFoldDB" id="A0A495JVF8"/>
<reference evidence="1 2" key="1">
    <citation type="submission" date="2018-10" db="EMBL/GenBank/DDBJ databases">
        <title>Sequencing the genomes of 1000 actinobacteria strains.</title>
        <authorList>
            <person name="Klenk H.-P."/>
        </authorList>
    </citation>
    <scope>NUCLEOTIDE SEQUENCE [LARGE SCALE GENOMIC DNA]</scope>
    <source>
        <strain evidence="1 2">DSM 45175</strain>
    </source>
</reference>
<dbReference type="EMBL" id="RBKT01000001">
    <property type="protein sequence ID" value="RKR93016.1"/>
    <property type="molecule type" value="Genomic_DNA"/>
</dbReference>
<dbReference type="Gene3D" id="3.40.1580.10">
    <property type="entry name" value="SMI1/KNR4-like"/>
    <property type="match status" value="1"/>
</dbReference>